<dbReference type="InterPro" id="IPR004107">
    <property type="entry name" value="Integrase_SAM-like_N"/>
</dbReference>
<dbReference type="Proteomes" id="UP000235093">
    <property type="component" value="Unassembled WGS sequence"/>
</dbReference>
<dbReference type="PANTHER" id="PTHR30349">
    <property type="entry name" value="PHAGE INTEGRASE-RELATED"/>
    <property type="match status" value="1"/>
</dbReference>
<organism evidence="9 10">
    <name type="scientific">Mediterraneibacter gnavus</name>
    <name type="common">Ruminococcus gnavus</name>
    <dbReference type="NCBI Taxonomy" id="33038"/>
    <lineage>
        <taxon>Bacteria</taxon>
        <taxon>Bacillati</taxon>
        <taxon>Bacillota</taxon>
        <taxon>Clostridia</taxon>
        <taxon>Lachnospirales</taxon>
        <taxon>Lachnospiraceae</taxon>
        <taxon>Mediterraneibacter</taxon>
    </lineage>
</organism>
<protein>
    <submittedName>
        <fullName evidence="9">Recombinase XerC</fullName>
    </submittedName>
</protein>
<evidence type="ECO:0000256" key="3">
    <source>
        <dbReference type="ARBA" id="ARBA00022908"/>
    </source>
</evidence>
<dbReference type="Gene3D" id="1.10.150.130">
    <property type="match status" value="1"/>
</dbReference>
<reference evidence="9 10" key="1">
    <citation type="journal article" date="2017" name="Genome Med.">
        <title>A novel Ruminococcus gnavus clade enriched in inflammatory bowel disease patients.</title>
        <authorList>
            <person name="Hall A.B."/>
            <person name="Yassour M."/>
            <person name="Sauk J."/>
            <person name="Garner A."/>
            <person name="Jiang X."/>
            <person name="Arthur T."/>
            <person name="Lagoudas G.K."/>
            <person name="Vatanen T."/>
            <person name="Fornelos N."/>
            <person name="Wilson R."/>
            <person name="Bertha M."/>
            <person name="Cohen M."/>
            <person name="Garber J."/>
            <person name="Khalili H."/>
            <person name="Gevers D."/>
            <person name="Ananthakrishnan A.N."/>
            <person name="Kugathasan S."/>
            <person name="Lander E.S."/>
            <person name="Blainey P."/>
            <person name="Vlamakis H."/>
            <person name="Xavier R.J."/>
            <person name="Huttenhower C."/>
        </authorList>
    </citation>
    <scope>NUCLEOTIDE SEQUENCE [LARGE SCALE GENOMIC DNA]</scope>
    <source>
        <strain evidence="9 10">RJX1125</strain>
    </source>
</reference>
<evidence type="ECO:0000256" key="4">
    <source>
        <dbReference type="ARBA" id="ARBA00023125"/>
    </source>
</evidence>
<proteinExistence type="inferred from homology"/>
<name>A0A2N5PL71_MEDGN</name>
<comment type="function">
    <text evidence="1">Site-specific tyrosine recombinase, which acts by catalyzing the cutting and rejoining of the recombining DNA molecules.</text>
</comment>
<dbReference type="Pfam" id="PF02899">
    <property type="entry name" value="Phage_int_SAM_1"/>
    <property type="match status" value="1"/>
</dbReference>
<sequence length="306" mass="36543">MNYKDQVKKYLEYCEYRKELDWNTLKAYRIDLRQFFEFAQEDVPEKSKIEGYIVELHKKYKQKTIKRKIASIKAYYNYLEECEIIDDNPFRKIKVKFKETTILPKIIPREEIESLLNYMYSHEHRNSNEKMYKYWLRDISVIETLFATGARVYEVSNIKIDCINLNTGLIKIMGKGGKERYIQIASAEILNILKKYYKHNSEAIKKSGFFFVNSRGNRYTEYSIRLMLKKYTKLAGIERNITPHMFRHSFATYLIEEGVDVSCVQQILGHSSIKTTQIYIHIAAKKQAEILREMHPRKYMNILRVA</sequence>
<dbReference type="InterPro" id="IPR044068">
    <property type="entry name" value="CB"/>
</dbReference>
<evidence type="ECO:0000256" key="1">
    <source>
        <dbReference type="ARBA" id="ARBA00003283"/>
    </source>
</evidence>
<dbReference type="InterPro" id="IPR002104">
    <property type="entry name" value="Integrase_catalytic"/>
</dbReference>
<evidence type="ECO:0000313" key="9">
    <source>
        <dbReference type="EMBL" id="PLT75902.1"/>
    </source>
</evidence>
<keyword evidence="4 6" id="KW-0238">DNA-binding</keyword>
<evidence type="ECO:0000259" key="8">
    <source>
        <dbReference type="PROSITE" id="PS51900"/>
    </source>
</evidence>
<evidence type="ECO:0000256" key="6">
    <source>
        <dbReference type="PROSITE-ProRule" id="PRU01248"/>
    </source>
</evidence>
<evidence type="ECO:0000256" key="5">
    <source>
        <dbReference type="ARBA" id="ARBA00023172"/>
    </source>
</evidence>
<dbReference type="Gene3D" id="1.10.443.10">
    <property type="entry name" value="Intergrase catalytic core"/>
    <property type="match status" value="1"/>
</dbReference>
<dbReference type="GO" id="GO:0015074">
    <property type="term" value="P:DNA integration"/>
    <property type="evidence" value="ECO:0007669"/>
    <property type="project" value="UniProtKB-KW"/>
</dbReference>
<gene>
    <name evidence="9" type="ORF">CDL23_06180</name>
</gene>
<dbReference type="Pfam" id="PF00589">
    <property type="entry name" value="Phage_integrase"/>
    <property type="match status" value="1"/>
</dbReference>
<keyword evidence="5" id="KW-0233">DNA recombination</keyword>
<dbReference type="PROSITE" id="PS51900">
    <property type="entry name" value="CB"/>
    <property type="match status" value="1"/>
</dbReference>
<dbReference type="EMBL" id="NIHT01000008">
    <property type="protein sequence ID" value="PLT75902.1"/>
    <property type="molecule type" value="Genomic_DNA"/>
</dbReference>
<dbReference type="InterPro" id="IPR010998">
    <property type="entry name" value="Integrase_recombinase_N"/>
</dbReference>
<evidence type="ECO:0000313" key="10">
    <source>
        <dbReference type="Proteomes" id="UP000235093"/>
    </source>
</evidence>
<dbReference type="RefSeq" id="WP_071144027.1">
    <property type="nucleotide sequence ID" value="NZ_JALQCM010000001.1"/>
</dbReference>
<accession>A0A2N5PL71</accession>
<comment type="similarity">
    <text evidence="2">Belongs to the 'phage' integrase family.</text>
</comment>
<dbReference type="InterPro" id="IPR011010">
    <property type="entry name" value="DNA_brk_join_enz"/>
</dbReference>
<dbReference type="SUPFAM" id="SSF56349">
    <property type="entry name" value="DNA breaking-rejoining enzymes"/>
    <property type="match status" value="1"/>
</dbReference>
<evidence type="ECO:0000256" key="2">
    <source>
        <dbReference type="ARBA" id="ARBA00008857"/>
    </source>
</evidence>
<keyword evidence="3" id="KW-0229">DNA integration</keyword>
<evidence type="ECO:0000259" key="7">
    <source>
        <dbReference type="PROSITE" id="PS51898"/>
    </source>
</evidence>
<dbReference type="AlphaFoldDB" id="A0A2N5PL71"/>
<dbReference type="PANTHER" id="PTHR30349:SF41">
    <property type="entry name" value="INTEGRASE_RECOMBINASE PROTEIN MJ0367-RELATED"/>
    <property type="match status" value="1"/>
</dbReference>
<dbReference type="PROSITE" id="PS51898">
    <property type="entry name" value="TYR_RECOMBINASE"/>
    <property type="match status" value="1"/>
</dbReference>
<dbReference type="GO" id="GO:0006310">
    <property type="term" value="P:DNA recombination"/>
    <property type="evidence" value="ECO:0007669"/>
    <property type="project" value="UniProtKB-KW"/>
</dbReference>
<feature type="domain" description="Core-binding (CB)" evidence="8">
    <location>
        <begin position="1"/>
        <end position="80"/>
    </location>
</feature>
<feature type="domain" description="Tyr recombinase" evidence="7">
    <location>
        <begin position="102"/>
        <end position="292"/>
    </location>
</feature>
<dbReference type="InterPro" id="IPR050090">
    <property type="entry name" value="Tyrosine_recombinase_XerCD"/>
</dbReference>
<comment type="caution">
    <text evidence="9">The sequence shown here is derived from an EMBL/GenBank/DDBJ whole genome shotgun (WGS) entry which is preliminary data.</text>
</comment>
<dbReference type="InterPro" id="IPR013762">
    <property type="entry name" value="Integrase-like_cat_sf"/>
</dbReference>
<dbReference type="GO" id="GO:0003677">
    <property type="term" value="F:DNA binding"/>
    <property type="evidence" value="ECO:0007669"/>
    <property type="project" value="UniProtKB-UniRule"/>
</dbReference>